<keyword evidence="7" id="KW-0812">Transmembrane</keyword>
<dbReference type="SMART" id="SM00220">
    <property type="entry name" value="S_TKc"/>
    <property type="match status" value="1"/>
</dbReference>
<keyword evidence="8" id="KW-0732">Signal</keyword>
<keyword evidence="9 16" id="KW-0547">Nucleotide-binding</keyword>
<dbReference type="FunFam" id="3.30.200.20:FF:000039">
    <property type="entry name" value="receptor-like protein kinase FERONIA"/>
    <property type="match status" value="1"/>
</dbReference>
<reference evidence="19 20" key="1">
    <citation type="journal article" date="2018" name="Proc. Natl. Acad. Sci. U.S.A.">
        <title>Draft genome sequence of Camellia sinensis var. sinensis provides insights into the evolution of the tea genome and tea quality.</title>
        <authorList>
            <person name="Wei C."/>
            <person name="Yang H."/>
            <person name="Wang S."/>
            <person name="Zhao J."/>
            <person name="Liu C."/>
            <person name="Gao L."/>
            <person name="Xia E."/>
            <person name="Lu Y."/>
            <person name="Tai Y."/>
            <person name="She G."/>
            <person name="Sun J."/>
            <person name="Cao H."/>
            <person name="Tong W."/>
            <person name="Gao Q."/>
            <person name="Li Y."/>
            <person name="Deng W."/>
            <person name="Jiang X."/>
            <person name="Wang W."/>
            <person name="Chen Q."/>
            <person name="Zhang S."/>
            <person name="Li H."/>
            <person name="Wu J."/>
            <person name="Wang P."/>
            <person name="Li P."/>
            <person name="Shi C."/>
            <person name="Zheng F."/>
            <person name="Jian J."/>
            <person name="Huang B."/>
            <person name="Shan D."/>
            <person name="Shi M."/>
            <person name="Fang C."/>
            <person name="Yue Y."/>
            <person name="Li F."/>
            <person name="Li D."/>
            <person name="Wei S."/>
            <person name="Han B."/>
            <person name="Jiang C."/>
            <person name="Yin Y."/>
            <person name="Xia T."/>
            <person name="Zhang Z."/>
            <person name="Bennetzen J.L."/>
            <person name="Zhao S."/>
            <person name="Wan X."/>
        </authorList>
    </citation>
    <scope>NUCLEOTIDE SEQUENCE [LARGE SCALE GENOMIC DNA]</scope>
    <source>
        <strain evidence="20">cv. Shuchazao</strain>
        <tissue evidence="19">Leaf</tissue>
    </source>
</reference>
<dbReference type="Gene3D" id="3.30.200.20">
    <property type="entry name" value="Phosphorylase Kinase, domain 1"/>
    <property type="match status" value="1"/>
</dbReference>
<evidence type="ECO:0000256" key="12">
    <source>
        <dbReference type="ARBA" id="ARBA00022989"/>
    </source>
</evidence>
<dbReference type="CDD" id="cd14066">
    <property type="entry name" value="STKc_IRAK"/>
    <property type="match status" value="1"/>
</dbReference>
<evidence type="ECO:0000256" key="15">
    <source>
        <dbReference type="ARBA" id="ARBA00023180"/>
    </source>
</evidence>
<dbReference type="Proteomes" id="UP000306102">
    <property type="component" value="Unassembled WGS sequence"/>
</dbReference>
<evidence type="ECO:0000256" key="17">
    <source>
        <dbReference type="RuleBase" id="RU000304"/>
    </source>
</evidence>
<dbReference type="Pfam" id="PF07714">
    <property type="entry name" value="PK_Tyr_Ser-Thr"/>
    <property type="match status" value="1"/>
</dbReference>
<comment type="caution">
    <text evidence="19">The sequence shown here is derived from an EMBL/GenBank/DDBJ whole genome shotgun (WGS) entry which is preliminary data.</text>
</comment>
<keyword evidence="15" id="KW-0325">Glycoprotein</keyword>
<feature type="binding site" evidence="16">
    <location>
        <position position="128"/>
    </location>
    <ligand>
        <name>ATP</name>
        <dbReference type="ChEBI" id="CHEBI:30616"/>
    </ligand>
</feature>
<dbReference type="PROSITE" id="PS50011">
    <property type="entry name" value="PROTEIN_KINASE_DOM"/>
    <property type="match status" value="1"/>
</dbReference>
<evidence type="ECO:0000256" key="5">
    <source>
        <dbReference type="ARBA" id="ARBA00022527"/>
    </source>
</evidence>
<evidence type="ECO:0000256" key="2">
    <source>
        <dbReference type="ARBA" id="ARBA00008536"/>
    </source>
</evidence>
<dbReference type="PROSITE" id="PS00107">
    <property type="entry name" value="PROTEIN_KINASE_ATP"/>
    <property type="match status" value="1"/>
</dbReference>
<feature type="domain" description="Protein kinase" evidence="18">
    <location>
        <begin position="99"/>
        <end position="383"/>
    </location>
</feature>
<protein>
    <recommendedName>
        <fullName evidence="18">Protein kinase domain-containing protein</fullName>
    </recommendedName>
</protein>
<name>A0A4V3WLW0_CAMSN</name>
<comment type="similarity">
    <text evidence="3">In the C-terminal section; belongs to the protein kinase superfamily. Ser/Thr protein kinase family.</text>
</comment>
<dbReference type="InterPro" id="IPR045272">
    <property type="entry name" value="ANXUR1/2-like"/>
</dbReference>
<evidence type="ECO:0000256" key="7">
    <source>
        <dbReference type="ARBA" id="ARBA00022692"/>
    </source>
</evidence>
<dbReference type="InterPro" id="IPR000719">
    <property type="entry name" value="Prot_kinase_dom"/>
</dbReference>
<evidence type="ECO:0000256" key="9">
    <source>
        <dbReference type="ARBA" id="ARBA00022741"/>
    </source>
</evidence>
<dbReference type="InterPro" id="IPR017441">
    <property type="entry name" value="Protein_kinase_ATP_BS"/>
</dbReference>
<dbReference type="PROSITE" id="PS00108">
    <property type="entry name" value="PROTEIN_KINASE_ST"/>
    <property type="match status" value="1"/>
</dbReference>
<keyword evidence="14" id="KW-0675">Receptor</keyword>
<evidence type="ECO:0000259" key="18">
    <source>
        <dbReference type="PROSITE" id="PS50011"/>
    </source>
</evidence>
<keyword evidence="5 17" id="KW-0723">Serine/threonine-protein kinase</keyword>
<keyword evidence="20" id="KW-1185">Reference proteome</keyword>
<dbReference type="GO" id="GO:0005886">
    <property type="term" value="C:plasma membrane"/>
    <property type="evidence" value="ECO:0007669"/>
    <property type="project" value="UniProtKB-SubCell"/>
</dbReference>
<dbReference type="STRING" id="542762.A0A4V3WLW0"/>
<accession>A0A4V3WLW0</accession>
<keyword evidence="6" id="KW-0808">Transferase</keyword>
<evidence type="ECO:0000256" key="4">
    <source>
        <dbReference type="ARBA" id="ARBA00022475"/>
    </source>
</evidence>
<dbReference type="GO" id="GO:0002229">
    <property type="term" value="P:defense response to oomycetes"/>
    <property type="evidence" value="ECO:0007669"/>
    <property type="project" value="UniProtKB-ARBA"/>
</dbReference>
<comment type="subcellular location">
    <subcellularLocation>
        <location evidence="1">Cell membrane</location>
        <topology evidence="1">Single-pass type I membrane protein</topology>
    </subcellularLocation>
</comment>
<evidence type="ECO:0000256" key="11">
    <source>
        <dbReference type="ARBA" id="ARBA00022840"/>
    </source>
</evidence>
<comment type="similarity">
    <text evidence="2">In the N-terminal section; belongs to the leguminous lectin family.</text>
</comment>
<evidence type="ECO:0000256" key="8">
    <source>
        <dbReference type="ARBA" id="ARBA00022729"/>
    </source>
</evidence>
<dbReference type="InterPro" id="IPR008271">
    <property type="entry name" value="Ser/Thr_kinase_AS"/>
</dbReference>
<dbReference type="FunFam" id="1.10.510.10:FF:000240">
    <property type="entry name" value="Lectin-domain containing receptor kinase A4.3"/>
    <property type="match status" value="1"/>
</dbReference>
<dbReference type="InterPro" id="IPR011009">
    <property type="entry name" value="Kinase-like_dom_sf"/>
</dbReference>
<dbReference type="PANTHER" id="PTHR27003">
    <property type="entry name" value="OS07G0166700 PROTEIN"/>
    <property type="match status" value="1"/>
</dbReference>
<dbReference type="GO" id="GO:0005524">
    <property type="term" value="F:ATP binding"/>
    <property type="evidence" value="ECO:0007669"/>
    <property type="project" value="UniProtKB-UniRule"/>
</dbReference>
<evidence type="ECO:0000256" key="13">
    <source>
        <dbReference type="ARBA" id="ARBA00023136"/>
    </source>
</evidence>
<dbReference type="GO" id="GO:0004714">
    <property type="term" value="F:transmembrane receptor protein tyrosine kinase activity"/>
    <property type="evidence" value="ECO:0007669"/>
    <property type="project" value="InterPro"/>
</dbReference>
<dbReference type="InterPro" id="IPR001245">
    <property type="entry name" value="Ser-Thr/Tyr_kinase_cat_dom"/>
</dbReference>
<dbReference type="GO" id="GO:0004674">
    <property type="term" value="F:protein serine/threonine kinase activity"/>
    <property type="evidence" value="ECO:0007669"/>
    <property type="project" value="UniProtKB-KW"/>
</dbReference>
<comment type="similarity">
    <text evidence="17">Belongs to the protein kinase superfamily.</text>
</comment>
<evidence type="ECO:0000256" key="6">
    <source>
        <dbReference type="ARBA" id="ARBA00022679"/>
    </source>
</evidence>
<evidence type="ECO:0000256" key="1">
    <source>
        <dbReference type="ARBA" id="ARBA00004251"/>
    </source>
</evidence>
<dbReference type="AlphaFoldDB" id="A0A4V3WLW0"/>
<evidence type="ECO:0000256" key="10">
    <source>
        <dbReference type="ARBA" id="ARBA00022777"/>
    </source>
</evidence>
<gene>
    <name evidence="19" type="ORF">TEA_016004</name>
</gene>
<dbReference type="GO" id="GO:0009506">
    <property type="term" value="C:plasmodesma"/>
    <property type="evidence" value="ECO:0007669"/>
    <property type="project" value="TreeGrafter"/>
</dbReference>
<organism evidence="19 20">
    <name type="scientific">Camellia sinensis var. sinensis</name>
    <name type="common">China tea</name>
    <dbReference type="NCBI Taxonomy" id="542762"/>
    <lineage>
        <taxon>Eukaryota</taxon>
        <taxon>Viridiplantae</taxon>
        <taxon>Streptophyta</taxon>
        <taxon>Embryophyta</taxon>
        <taxon>Tracheophyta</taxon>
        <taxon>Spermatophyta</taxon>
        <taxon>Magnoliopsida</taxon>
        <taxon>eudicotyledons</taxon>
        <taxon>Gunneridae</taxon>
        <taxon>Pentapetalae</taxon>
        <taxon>asterids</taxon>
        <taxon>Ericales</taxon>
        <taxon>Theaceae</taxon>
        <taxon>Camellia</taxon>
    </lineage>
</organism>
<proteinExistence type="inferred from homology"/>
<evidence type="ECO:0000256" key="14">
    <source>
        <dbReference type="ARBA" id="ARBA00023170"/>
    </source>
</evidence>
<keyword evidence="10" id="KW-0418">Kinase</keyword>
<keyword evidence="12" id="KW-1133">Transmembrane helix</keyword>
<evidence type="ECO:0000256" key="16">
    <source>
        <dbReference type="PROSITE-ProRule" id="PRU10141"/>
    </source>
</evidence>
<keyword evidence="11 16" id="KW-0067">ATP-binding</keyword>
<dbReference type="EMBL" id="SDRB02010464">
    <property type="protein sequence ID" value="THG06307.1"/>
    <property type="molecule type" value="Genomic_DNA"/>
</dbReference>
<sequence length="430" mass="48746">MKKWGATWTPRVKEGRRVITLGPLDKDESYIINYKDCESAEMKKWGATWTPRVKEGRAPKLRNMSAFHSENKITNGVYQSKELCRWFSFVEIQLATNNFDDALVIGKGGFGKVYKGFIDGGATTIAIKRSNAESKQGATEFWTEIKTLSKLRHTHLMALIGYSDDCEEMILVYEYMANGTLADHLYKSSRKGNGNDIYHLTWEERLKICIGPAHGLDYLHTDTKQGVIHRDVKTTNILLDENWVAKISDFGLSKMVNTSHTRTHVSTDVKGTFGYLDLAYFLTRRLTKKSDVYAFGVVLFEVLCARPLVDTSVEEDQMGLALWVQNCIKKGTFDQIIDLSIRGQISPNCLKVFVEVANKCLHNYPKGRPTMSEVVESHKHGLASQVNIRISRKMKILTNLFLRTAHVVANGIDLGWRKWKNWGPRNGVSG</sequence>
<evidence type="ECO:0000313" key="20">
    <source>
        <dbReference type="Proteomes" id="UP000306102"/>
    </source>
</evidence>
<evidence type="ECO:0000256" key="3">
    <source>
        <dbReference type="ARBA" id="ARBA00010217"/>
    </source>
</evidence>
<keyword evidence="4" id="KW-1003">Cell membrane</keyword>
<dbReference type="SUPFAM" id="SSF56112">
    <property type="entry name" value="Protein kinase-like (PK-like)"/>
    <property type="match status" value="1"/>
</dbReference>
<dbReference type="Gene3D" id="1.10.510.10">
    <property type="entry name" value="Transferase(Phosphotransferase) domain 1"/>
    <property type="match status" value="1"/>
</dbReference>
<dbReference type="PANTHER" id="PTHR27003:SF467">
    <property type="entry name" value="PROTEIN KINASE DOMAIN-CONTAINING PROTEIN"/>
    <property type="match status" value="1"/>
</dbReference>
<keyword evidence="13" id="KW-0472">Membrane</keyword>
<evidence type="ECO:0000313" key="19">
    <source>
        <dbReference type="EMBL" id="THG06307.1"/>
    </source>
</evidence>